<dbReference type="InterPro" id="IPR056673">
    <property type="entry name" value="DUF7771"/>
</dbReference>
<dbReference type="AlphaFoldDB" id="A0AAV5CY20"/>
<dbReference type="Pfam" id="PF24974">
    <property type="entry name" value="DUF7771"/>
    <property type="match status" value="1"/>
</dbReference>
<keyword evidence="3" id="KW-1185">Reference proteome</keyword>
<dbReference type="PANTHER" id="PTHR36487">
    <property type="entry name" value="OS09G0296500 PROTEIN-RELATED"/>
    <property type="match status" value="1"/>
</dbReference>
<accession>A0AAV5CY20</accession>
<gene>
    <name evidence="2" type="primary">ga20689</name>
    <name evidence="2" type="ORF">PR202_ga20689</name>
</gene>
<evidence type="ECO:0000313" key="3">
    <source>
        <dbReference type="Proteomes" id="UP001054889"/>
    </source>
</evidence>
<organism evidence="2 3">
    <name type="scientific">Eleusine coracana subsp. coracana</name>
    <dbReference type="NCBI Taxonomy" id="191504"/>
    <lineage>
        <taxon>Eukaryota</taxon>
        <taxon>Viridiplantae</taxon>
        <taxon>Streptophyta</taxon>
        <taxon>Embryophyta</taxon>
        <taxon>Tracheophyta</taxon>
        <taxon>Spermatophyta</taxon>
        <taxon>Magnoliopsida</taxon>
        <taxon>Liliopsida</taxon>
        <taxon>Poales</taxon>
        <taxon>Poaceae</taxon>
        <taxon>PACMAD clade</taxon>
        <taxon>Chloridoideae</taxon>
        <taxon>Cynodonteae</taxon>
        <taxon>Eleusininae</taxon>
        <taxon>Eleusine</taxon>
    </lineage>
</organism>
<evidence type="ECO:0000313" key="2">
    <source>
        <dbReference type="EMBL" id="GJN03264.1"/>
    </source>
</evidence>
<protein>
    <recommendedName>
        <fullName evidence="1">DUF7771 domain-containing protein</fullName>
    </recommendedName>
</protein>
<proteinExistence type="predicted"/>
<reference evidence="2" key="1">
    <citation type="journal article" date="2018" name="DNA Res.">
        <title>Multiple hybrid de novo genome assembly of finger millet, an orphan allotetraploid crop.</title>
        <authorList>
            <person name="Hatakeyama M."/>
            <person name="Aluri S."/>
            <person name="Balachadran M.T."/>
            <person name="Sivarajan S.R."/>
            <person name="Patrignani A."/>
            <person name="Gruter S."/>
            <person name="Poveda L."/>
            <person name="Shimizu-Inatsugi R."/>
            <person name="Baeten J."/>
            <person name="Francoijs K.J."/>
            <person name="Nataraja K.N."/>
            <person name="Reddy Y.A.N."/>
            <person name="Phadnis S."/>
            <person name="Ravikumar R.L."/>
            <person name="Schlapbach R."/>
            <person name="Sreeman S.M."/>
            <person name="Shimizu K.K."/>
        </authorList>
    </citation>
    <scope>NUCLEOTIDE SEQUENCE</scope>
</reference>
<name>A0AAV5CY20_ELECO</name>
<dbReference type="EMBL" id="BQKI01000010">
    <property type="protein sequence ID" value="GJN03264.1"/>
    <property type="molecule type" value="Genomic_DNA"/>
</dbReference>
<sequence>MSFNCMDHVFDLAVRPGETAGQVYSSVLDPAPTSYRLATWRTNPNVTCRWQCAGNTMSHVVVWSEQWPEMRSCRTDRGDGQCRLVFESSREVVLVMRAGQRVLGDVAINDCSKSWLSFGLGCTYPKHHHEYYGTIGYL</sequence>
<evidence type="ECO:0000259" key="1">
    <source>
        <dbReference type="Pfam" id="PF24974"/>
    </source>
</evidence>
<comment type="caution">
    <text evidence="2">The sequence shown here is derived from an EMBL/GenBank/DDBJ whole genome shotgun (WGS) entry which is preliminary data.</text>
</comment>
<dbReference type="Proteomes" id="UP001054889">
    <property type="component" value="Unassembled WGS sequence"/>
</dbReference>
<feature type="domain" description="DUF7771" evidence="1">
    <location>
        <begin position="46"/>
        <end position="135"/>
    </location>
</feature>
<reference evidence="2" key="2">
    <citation type="submission" date="2021-12" db="EMBL/GenBank/DDBJ databases">
        <title>Resequencing data analysis of finger millet.</title>
        <authorList>
            <person name="Hatakeyama M."/>
            <person name="Aluri S."/>
            <person name="Balachadran M.T."/>
            <person name="Sivarajan S.R."/>
            <person name="Poveda L."/>
            <person name="Shimizu-Inatsugi R."/>
            <person name="Schlapbach R."/>
            <person name="Sreeman S.M."/>
            <person name="Shimizu K.K."/>
        </authorList>
    </citation>
    <scope>NUCLEOTIDE SEQUENCE</scope>
</reference>
<dbReference type="PANTHER" id="PTHR36487:SF2">
    <property type="entry name" value="B1159F04.1 PROTEIN"/>
    <property type="match status" value="1"/>
</dbReference>